<evidence type="ECO:0000259" key="4">
    <source>
        <dbReference type="SMART" id="SM00854"/>
    </source>
</evidence>
<feature type="domain" description="Capsule synthesis protein CapA" evidence="4">
    <location>
        <begin position="79"/>
        <end position="324"/>
    </location>
</feature>
<dbReference type="PANTHER" id="PTHR33393:SF12">
    <property type="entry name" value="CAPSULE BIOSYNTHESIS PROTEIN CAPA"/>
    <property type="match status" value="1"/>
</dbReference>
<comment type="caution">
    <text evidence="5">The sequence shown here is derived from an EMBL/GenBank/DDBJ whole genome shotgun (WGS) entry which is preliminary data.</text>
</comment>
<feature type="region of interest" description="Disordered" evidence="2">
    <location>
        <begin position="37"/>
        <end position="75"/>
    </location>
</feature>
<comment type="similarity">
    <text evidence="1">Belongs to the CapA family.</text>
</comment>
<dbReference type="SUPFAM" id="SSF56300">
    <property type="entry name" value="Metallo-dependent phosphatases"/>
    <property type="match status" value="1"/>
</dbReference>
<evidence type="ECO:0000313" key="5">
    <source>
        <dbReference type="EMBL" id="MST74633.1"/>
    </source>
</evidence>
<name>A0A6L5YPZ7_9FIRM</name>
<dbReference type="PANTHER" id="PTHR33393">
    <property type="entry name" value="POLYGLUTAMINE SYNTHESIS ACCESSORY PROTEIN RV0574C-RELATED"/>
    <property type="match status" value="1"/>
</dbReference>
<feature type="chain" id="PRO_5039614755" evidence="3">
    <location>
        <begin position="29"/>
        <end position="414"/>
    </location>
</feature>
<dbReference type="InterPro" id="IPR019079">
    <property type="entry name" value="Capsule_synth_CapA"/>
</dbReference>
<accession>A0A6L5YPZ7</accession>
<organism evidence="5 6">
    <name type="scientific">Roseburia porci</name>
    <dbReference type="NCBI Taxonomy" id="2605790"/>
    <lineage>
        <taxon>Bacteria</taxon>
        <taxon>Bacillati</taxon>
        <taxon>Bacillota</taxon>
        <taxon>Clostridia</taxon>
        <taxon>Lachnospirales</taxon>
        <taxon>Lachnospiraceae</taxon>
        <taxon>Roseburia</taxon>
    </lineage>
</organism>
<dbReference type="AlphaFoldDB" id="A0A6L5YPZ7"/>
<evidence type="ECO:0000256" key="1">
    <source>
        <dbReference type="ARBA" id="ARBA00005662"/>
    </source>
</evidence>
<dbReference type="InterPro" id="IPR029052">
    <property type="entry name" value="Metallo-depent_PP-like"/>
</dbReference>
<protein>
    <submittedName>
        <fullName evidence="5">CapA family protein</fullName>
    </submittedName>
</protein>
<dbReference type="CDD" id="cd07381">
    <property type="entry name" value="MPP_CapA"/>
    <property type="match status" value="1"/>
</dbReference>
<gene>
    <name evidence="5" type="ORF">FYJ75_06205</name>
</gene>
<dbReference type="SMART" id="SM00854">
    <property type="entry name" value="PGA_cap"/>
    <property type="match status" value="1"/>
</dbReference>
<keyword evidence="6" id="KW-1185">Reference proteome</keyword>
<dbReference type="EMBL" id="VUNI01000008">
    <property type="protein sequence ID" value="MST74633.1"/>
    <property type="molecule type" value="Genomic_DNA"/>
</dbReference>
<dbReference type="Pfam" id="PF09587">
    <property type="entry name" value="PGA_cap"/>
    <property type="match status" value="1"/>
</dbReference>
<dbReference type="PROSITE" id="PS51257">
    <property type="entry name" value="PROKAR_LIPOPROTEIN"/>
    <property type="match status" value="1"/>
</dbReference>
<evidence type="ECO:0000313" key="6">
    <source>
        <dbReference type="Proteomes" id="UP000474024"/>
    </source>
</evidence>
<dbReference type="Gene3D" id="3.60.21.10">
    <property type="match status" value="1"/>
</dbReference>
<reference evidence="5 6" key="1">
    <citation type="submission" date="2019-08" db="EMBL/GenBank/DDBJ databases">
        <title>In-depth cultivation of the pig gut microbiome towards novel bacterial diversity and tailored functional studies.</title>
        <authorList>
            <person name="Wylensek D."/>
            <person name="Hitch T.C.A."/>
            <person name="Clavel T."/>
        </authorList>
    </citation>
    <scope>NUCLEOTIDE SEQUENCE [LARGE SCALE GENOMIC DNA]</scope>
    <source>
        <strain evidence="5 6">MUC/MUC-530-WT-4D</strain>
    </source>
</reference>
<keyword evidence="3" id="KW-0732">Signal</keyword>
<evidence type="ECO:0000256" key="2">
    <source>
        <dbReference type="SAM" id="MobiDB-lite"/>
    </source>
</evidence>
<proteinExistence type="inferred from homology"/>
<dbReference type="InterPro" id="IPR052169">
    <property type="entry name" value="CW_Biosynth-Accessory"/>
</dbReference>
<dbReference type="Proteomes" id="UP000474024">
    <property type="component" value="Unassembled WGS sequence"/>
</dbReference>
<feature type="signal peptide" evidence="3">
    <location>
        <begin position="1"/>
        <end position="28"/>
    </location>
</feature>
<sequence>MNIFIVRKRGKMKKKSFLCILLAGSLLAGCQNVKQVESNRENDTQAETSNVGDYRETEQDQEVNGRTQEETEQEAQEVSLVMVGDVLLHTSVAESGRKEDGSYEFHQLFEHVDAIRHADIAIANQEVIIGGEELGITGYPCFNAPYELGDALSDAGFDIVLHATNHALDKGRSGLVNCLDYWKTQHPDMTVLGIHDSQESQNDICIYEKNGIRIAFLNYTYGTNGIALPADMPYGIDYLEEDKVISDLKQAEEQADFTVVCPHWGTEYELAPTEEQKYWAEIFAENGADLVIGTHPHVIEPVEWYGEDQKMLVYYSLGNFVNWTSDSGSGIANRMVGGMAEVTLAREEDGQVRIQDYGVEPLVSDLKEGFGGVTVYPLSDYTEEMAEQNEIRKQDPDFSLQYCKDLCDQVWKKQ</sequence>
<evidence type="ECO:0000256" key="3">
    <source>
        <dbReference type="SAM" id="SignalP"/>
    </source>
</evidence>